<feature type="domain" description="Amidohydrolase-related" evidence="13">
    <location>
        <begin position="49"/>
        <end position="375"/>
    </location>
</feature>
<evidence type="ECO:0000256" key="11">
    <source>
        <dbReference type="PIRSR" id="PIRSR038994-2"/>
    </source>
</evidence>
<dbReference type="EC" id="3.5.1.25" evidence="2"/>
<feature type="binding site" evidence="12">
    <location>
        <position position="189"/>
    </location>
    <ligand>
        <name>Zn(2+)</name>
        <dbReference type="ChEBI" id="CHEBI:29105"/>
    </ligand>
</feature>
<keyword evidence="4 12" id="KW-0479">Metal-binding</keyword>
<feature type="binding site" evidence="12">
    <location>
        <position position="210"/>
    </location>
    <ligand>
        <name>Zn(2+)</name>
        <dbReference type="ChEBI" id="CHEBI:29105"/>
    </ligand>
</feature>
<evidence type="ECO:0000256" key="3">
    <source>
        <dbReference type="ARBA" id="ARBA00018029"/>
    </source>
</evidence>
<dbReference type="AlphaFoldDB" id="A0AB39S7L1"/>
<dbReference type="RefSeq" id="WP_369260334.1">
    <property type="nucleotide sequence ID" value="NZ_CP163440.1"/>
</dbReference>
<accession>A0AB39S7L1</accession>
<evidence type="ECO:0000256" key="12">
    <source>
        <dbReference type="PIRSR" id="PIRSR038994-3"/>
    </source>
</evidence>
<feature type="active site" description="Proton donor/acceptor" evidence="10">
    <location>
        <position position="268"/>
    </location>
</feature>
<proteinExistence type="inferred from homology"/>
<comment type="cofactor">
    <cofactor evidence="12">
        <name>a divalent metal cation</name>
        <dbReference type="ChEBI" id="CHEBI:60240"/>
    </cofactor>
    <text evidence="12">Binds 1 divalent metal cation per subunit.</text>
</comment>
<protein>
    <recommendedName>
        <fullName evidence="3">N-acetylglucosamine-6-phosphate deacetylase</fullName>
        <ecNumber evidence="2">3.5.1.25</ecNumber>
    </recommendedName>
</protein>
<evidence type="ECO:0000256" key="7">
    <source>
        <dbReference type="ARBA" id="ARBA00047647"/>
    </source>
</evidence>
<evidence type="ECO:0000259" key="13">
    <source>
        <dbReference type="Pfam" id="PF01979"/>
    </source>
</evidence>
<dbReference type="PIRSF" id="PIRSF038994">
    <property type="entry name" value="NagA"/>
    <property type="match status" value="1"/>
</dbReference>
<evidence type="ECO:0000256" key="1">
    <source>
        <dbReference type="ARBA" id="ARBA00010716"/>
    </source>
</evidence>
<feature type="binding site" evidence="11">
    <location>
        <position position="221"/>
    </location>
    <ligand>
        <name>substrate</name>
    </ligand>
</feature>
<reference evidence="14" key="1">
    <citation type="submission" date="2024-07" db="EMBL/GenBank/DDBJ databases">
        <authorList>
            <person name="Yu S.T."/>
        </authorList>
    </citation>
    <scope>NUCLEOTIDE SEQUENCE</scope>
    <source>
        <strain evidence="14">R35</strain>
    </source>
</reference>
<dbReference type="SUPFAM" id="SSF51556">
    <property type="entry name" value="Metallo-dependent hydrolases"/>
    <property type="match status" value="1"/>
</dbReference>
<dbReference type="GO" id="GO:0046872">
    <property type="term" value="F:metal ion binding"/>
    <property type="evidence" value="ECO:0007669"/>
    <property type="project" value="UniProtKB-KW"/>
</dbReference>
<feature type="binding site" evidence="11">
    <location>
        <begin position="302"/>
        <end position="304"/>
    </location>
    <ligand>
        <name>substrate</name>
    </ligand>
</feature>
<evidence type="ECO:0000256" key="8">
    <source>
        <dbReference type="ARBA" id="ARBA00060590"/>
    </source>
</evidence>
<dbReference type="GO" id="GO:0006046">
    <property type="term" value="P:N-acetylglucosamine catabolic process"/>
    <property type="evidence" value="ECO:0007669"/>
    <property type="project" value="TreeGrafter"/>
</dbReference>
<keyword evidence="5 9" id="KW-0378">Hydrolase</keyword>
<feature type="binding site" evidence="11">
    <location>
        <position position="134"/>
    </location>
    <ligand>
        <name>substrate</name>
    </ligand>
</feature>
<sequence>MAPRKVLAGARVVLPTGIVDGGRVLVEGARIVGSGPADAEIIDVSGHWLVPGFVDLHNHGGGGASFTSGTVEEVLKGVHTHRLHGTTTVVASTVTGDMDGLAQRAGLLSELAEQGDIAGIHFEGPFISPCRKGAHSEELLRDPDPAEVRKLIDAARGRAKMVTLATELPGGIASVRLLAEHGVIAAIGHTDATYEQTQKAIDAGATVATHLFNAMPALGHRTPGPIAALLEDERVTVELINDGTHLHPASLELAFHHAGADRVAFITDAMDAAGFGDGRYMLGPLEVEVADGVARLVEGGSIAGSTLTLDRAFKRAVTIDRLPVEDVVAALSANPARLLGMDDKVGSLEPGKDADLVLLDADFGIKGVMRRGEWVVEPQLG</sequence>
<dbReference type="CDD" id="cd00854">
    <property type="entry name" value="NagA"/>
    <property type="match status" value="1"/>
</dbReference>
<evidence type="ECO:0000256" key="2">
    <source>
        <dbReference type="ARBA" id="ARBA00011899"/>
    </source>
</evidence>
<dbReference type="PANTHER" id="PTHR11113">
    <property type="entry name" value="N-ACETYLGLUCOSAMINE-6-PHOSPHATE DEACETYLASE"/>
    <property type="match status" value="1"/>
</dbReference>
<dbReference type="InterPro" id="IPR003764">
    <property type="entry name" value="GlcNAc_6-P_deAcase"/>
</dbReference>
<keyword evidence="6 9" id="KW-0119">Carbohydrate metabolism</keyword>
<evidence type="ECO:0000256" key="9">
    <source>
        <dbReference type="PIRNR" id="PIRNR038994"/>
    </source>
</evidence>
<name>A0AB39S7L1_9ACTN</name>
<comment type="pathway">
    <text evidence="8">Amino-sugar metabolism; N-acetylneuraminate degradation; D-fructose 6-phosphate from N-acetylneuraminate: step 4/5.</text>
</comment>
<dbReference type="PANTHER" id="PTHR11113:SF14">
    <property type="entry name" value="N-ACETYLGLUCOSAMINE-6-PHOSPHATE DEACETYLASE"/>
    <property type="match status" value="1"/>
</dbReference>
<evidence type="ECO:0000256" key="5">
    <source>
        <dbReference type="ARBA" id="ARBA00022801"/>
    </source>
</evidence>
<dbReference type="InterPro" id="IPR011059">
    <property type="entry name" value="Metal-dep_hydrolase_composite"/>
</dbReference>
<dbReference type="EMBL" id="CP163440">
    <property type="protein sequence ID" value="XDQ63523.1"/>
    <property type="molecule type" value="Genomic_DNA"/>
</dbReference>
<evidence type="ECO:0000313" key="14">
    <source>
        <dbReference type="EMBL" id="XDQ63523.1"/>
    </source>
</evidence>
<evidence type="ECO:0000256" key="4">
    <source>
        <dbReference type="ARBA" id="ARBA00022723"/>
    </source>
</evidence>
<dbReference type="Gene3D" id="2.30.40.10">
    <property type="entry name" value="Urease, subunit C, domain 1"/>
    <property type="match status" value="1"/>
</dbReference>
<feature type="binding site" evidence="11">
    <location>
        <position position="245"/>
    </location>
    <ligand>
        <name>substrate</name>
    </ligand>
</feature>
<dbReference type="Gene3D" id="3.20.20.140">
    <property type="entry name" value="Metal-dependent hydrolases"/>
    <property type="match status" value="1"/>
</dbReference>
<feature type="binding site" evidence="12">
    <location>
        <position position="123"/>
    </location>
    <ligand>
        <name>Zn(2+)</name>
        <dbReference type="ChEBI" id="CHEBI:29105"/>
    </ligand>
</feature>
<comment type="catalytic activity">
    <reaction evidence="7">
        <text>N-acetyl-D-glucosamine 6-phosphate + H2O = D-glucosamine 6-phosphate + acetate</text>
        <dbReference type="Rhea" id="RHEA:22936"/>
        <dbReference type="ChEBI" id="CHEBI:15377"/>
        <dbReference type="ChEBI" id="CHEBI:30089"/>
        <dbReference type="ChEBI" id="CHEBI:57513"/>
        <dbReference type="ChEBI" id="CHEBI:58725"/>
        <dbReference type="EC" id="3.5.1.25"/>
    </reaction>
</comment>
<dbReference type="GO" id="GO:0008448">
    <property type="term" value="F:N-acetylglucosamine-6-phosphate deacetylase activity"/>
    <property type="evidence" value="ECO:0007669"/>
    <property type="project" value="UniProtKB-EC"/>
</dbReference>
<organism evidence="14">
    <name type="scientific">Streptomyces sp. R35</name>
    <dbReference type="NCBI Taxonomy" id="3238630"/>
    <lineage>
        <taxon>Bacteria</taxon>
        <taxon>Bacillati</taxon>
        <taxon>Actinomycetota</taxon>
        <taxon>Actinomycetes</taxon>
        <taxon>Kitasatosporales</taxon>
        <taxon>Streptomycetaceae</taxon>
        <taxon>Streptomyces</taxon>
    </lineage>
</organism>
<dbReference type="InterPro" id="IPR006680">
    <property type="entry name" value="Amidohydro-rel"/>
</dbReference>
<gene>
    <name evidence="14" type="primary">nagA</name>
    <name evidence="14" type="ORF">AB5J50_23335</name>
</gene>
<dbReference type="InterPro" id="IPR032466">
    <property type="entry name" value="Metal_Hydrolase"/>
</dbReference>
<dbReference type="SUPFAM" id="SSF51338">
    <property type="entry name" value="Composite domain of metallo-dependent hydrolases"/>
    <property type="match status" value="1"/>
</dbReference>
<comment type="similarity">
    <text evidence="1 9">Belongs to the metallo-dependent hydrolases superfamily. NagA family.</text>
</comment>
<evidence type="ECO:0000256" key="6">
    <source>
        <dbReference type="ARBA" id="ARBA00023277"/>
    </source>
</evidence>
<dbReference type="NCBIfam" id="TIGR00221">
    <property type="entry name" value="nagA"/>
    <property type="match status" value="1"/>
</dbReference>
<evidence type="ECO:0000256" key="10">
    <source>
        <dbReference type="PIRSR" id="PIRSR038994-1"/>
    </source>
</evidence>
<feature type="binding site" evidence="11">
    <location>
        <begin position="213"/>
        <end position="214"/>
    </location>
    <ligand>
        <name>substrate</name>
    </ligand>
</feature>
<dbReference type="FunFam" id="3.20.20.140:FF:000004">
    <property type="entry name" value="N-acetylglucosamine-6-phosphate deacetylase"/>
    <property type="match status" value="1"/>
</dbReference>
<dbReference type="Pfam" id="PF01979">
    <property type="entry name" value="Amidohydro_1"/>
    <property type="match status" value="1"/>
</dbReference>